<evidence type="ECO:0000313" key="1">
    <source>
        <dbReference type="EMBL" id="GAN04186.1"/>
    </source>
</evidence>
<evidence type="ECO:0000313" key="2">
    <source>
        <dbReference type="Proteomes" id="UP000053815"/>
    </source>
</evidence>
<proteinExistence type="predicted"/>
<name>A0A0C9M4J2_9FUNG</name>
<keyword evidence="2" id="KW-1185">Reference proteome</keyword>
<organism evidence="1">
    <name type="scientific">Mucor ambiguus</name>
    <dbReference type="NCBI Taxonomy" id="91626"/>
    <lineage>
        <taxon>Eukaryota</taxon>
        <taxon>Fungi</taxon>
        <taxon>Fungi incertae sedis</taxon>
        <taxon>Mucoromycota</taxon>
        <taxon>Mucoromycotina</taxon>
        <taxon>Mucoromycetes</taxon>
        <taxon>Mucorales</taxon>
        <taxon>Mucorineae</taxon>
        <taxon>Mucoraceae</taxon>
        <taxon>Mucor</taxon>
    </lineage>
</organism>
<accession>A0A0C9M4J2</accession>
<reference evidence="1" key="1">
    <citation type="submission" date="2014-09" db="EMBL/GenBank/DDBJ databases">
        <title>Draft genome sequence of an oleaginous Mucoromycotina fungus Mucor ambiguus NBRC6742.</title>
        <authorList>
            <person name="Takeda I."/>
            <person name="Yamane N."/>
            <person name="Morita T."/>
            <person name="Tamano K."/>
            <person name="Machida M."/>
            <person name="Baker S."/>
            <person name="Koike H."/>
        </authorList>
    </citation>
    <scope>NUCLEOTIDE SEQUENCE</scope>
    <source>
        <strain evidence="1">NBRC 6742</strain>
    </source>
</reference>
<dbReference type="EMBL" id="DF836346">
    <property type="protein sequence ID" value="GAN04186.1"/>
    <property type="molecule type" value="Genomic_DNA"/>
</dbReference>
<gene>
    <name evidence="1" type="ORF">MAM1_0057d03646</name>
</gene>
<sequence length="122" mass="13741">MLSNQRNKRKQKQQSGILNVKPVELAIKYQKKRLSDHRKFVKNYSASNSACHAVPAQHPRPLSAAERNQQEAAILTANNRVYNIDAGNLGDSVEERVNTSLSEIQKMAICQSNAIEDLNRKL</sequence>
<dbReference type="AlphaFoldDB" id="A0A0C9M4J2"/>
<protein>
    <submittedName>
        <fullName evidence="1">Uncharacterized protein</fullName>
    </submittedName>
</protein>
<dbReference type="Proteomes" id="UP000053815">
    <property type="component" value="Unassembled WGS sequence"/>
</dbReference>